<evidence type="ECO:0000313" key="1">
    <source>
        <dbReference type="EMBL" id="CBI07656.1"/>
    </source>
</evidence>
<protein>
    <submittedName>
        <fullName evidence="1">Uncharacterized protein</fullName>
    </submittedName>
</protein>
<dbReference type="AlphaFoldDB" id="E6QK89"/>
<proteinExistence type="predicted"/>
<organism evidence="1">
    <name type="scientific">mine drainage metagenome</name>
    <dbReference type="NCBI Taxonomy" id="410659"/>
    <lineage>
        <taxon>unclassified sequences</taxon>
        <taxon>metagenomes</taxon>
        <taxon>ecological metagenomes</taxon>
    </lineage>
</organism>
<gene>
    <name evidence="1" type="ORF">CARN6_1021</name>
</gene>
<reference evidence="1" key="1">
    <citation type="submission" date="2009-10" db="EMBL/GenBank/DDBJ databases">
        <title>Diversity of trophic interactions inside an arsenic-rich microbial ecosystem.</title>
        <authorList>
            <person name="Bertin P.N."/>
            <person name="Heinrich-Salmeron A."/>
            <person name="Pelletier E."/>
            <person name="Goulhen-Chollet F."/>
            <person name="Arsene-Ploetze F."/>
            <person name="Gallien S."/>
            <person name="Calteau A."/>
            <person name="Vallenet D."/>
            <person name="Casiot C."/>
            <person name="Chane-Woon-Ming B."/>
            <person name="Giloteaux L."/>
            <person name="Barakat M."/>
            <person name="Bonnefoy V."/>
            <person name="Bruneel O."/>
            <person name="Chandler M."/>
            <person name="Cleiss J."/>
            <person name="Duran R."/>
            <person name="Elbaz-Poulichet F."/>
            <person name="Fonknechten N."/>
            <person name="Lauga B."/>
            <person name="Mornico D."/>
            <person name="Ortet P."/>
            <person name="Schaeffer C."/>
            <person name="Siguier P."/>
            <person name="Alexander Thil Smith A."/>
            <person name="Van Dorsselaer A."/>
            <person name="Weissenbach J."/>
            <person name="Medigue C."/>
            <person name="Le Paslier D."/>
        </authorList>
    </citation>
    <scope>NUCLEOTIDE SEQUENCE</scope>
</reference>
<dbReference type="EMBL" id="CABQ01000117">
    <property type="protein sequence ID" value="CBI07656.1"/>
    <property type="molecule type" value="Genomic_DNA"/>
</dbReference>
<sequence>MQKPVAMPTGGMMIFFTVTADRPSFTRHARIPINPNTVTTAVNASREIPPGNCMNRTLHLQHTDSRLSLVTPLVHHAGRLSQGHNFA</sequence>
<accession>E6QK89</accession>
<comment type="caution">
    <text evidence="1">The sequence shown here is derived from an EMBL/GenBank/DDBJ whole genome shotgun (WGS) entry which is preliminary data.</text>
</comment>
<name>E6QK89_9ZZZZ</name>